<proteinExistence type="predicted"/>
<feature type="non-terminal residue" evidence="1">
    <location>
        <position position="1"/>
    </location>
</feature>
<accession>A0ACD0NN02</accession>
<name>A0ACD0NN02_9BASI</name>
<keyword evidence="2" id="KW-1185">Reference proteome</keyword>
<sequence length="876" mass="95416">DGADSDEDETQKAGRLSPKTGLFLGGGAVGMKIGNILDGLPGEGPKSIQSAEYRDPIRTVEGAQDLDEIMKEYGSPVGCSAELLGALPSRQLCQLLLDHFFDEINWMRQPIPQRSLRESFDLFWASGPKLSAENINIFALLILLCAVSTLSVDDGNFPDGPRSRVLAARRYHYAGRKALLISSMLGREDLDQVVAWSMACRFVMLDRRVSEAYTCGAAAVKAGHCIGLHRDGDKLGLNPVETEARRRVWTAIYFVDRSLCLNLGRPTTIDDRMVDTLPPNDLPDDDIFPMPPNPPALPEGVKTPSPLTYVLYRHKIALIEGRIIACFQSLDLPAHYSDILEIDKEIQAMQDSVPFYFKAKRGRNGIEIDNSLDHVYKFIAVHRFLIHTEINFIRIALHRPFLLRSASANGARYIPSREACIEAALHDLELRSAFIHDIKTSISRRHVPRVISVHIGTYKWFNSLLICGIVLLMNPHDSNSKQLRDHLLHFVLIHAKRRDALQDEMRDREASVIGLFLSKIDEVMKAGPKKRGRKKGVKQFSVGEALAKRSRSEDKDVGRSAKATRRSTSDELQDEEGDHANAGLLLGLGQRVRTEGSGGSSLAKSNQDRFSHQTYADFAGSIRQGPRASAPSLAPGTYAAMNEGSGSEPWNGNVTSQSALTPSSTTESPGGGANLSPSTAASNKSTSVEDAQQIFDNWYRAEFAAAAMPGYDAPTLHYNSGSYMMGGGNLNIPRAATASAPRQAIESGMQLGNPAWTTSSGPSQSIQANAGFGTTPTIFGQGINNPHLQPSYAQQPSHQSSFANSNGAPFGNQAPPIQNQGQSQQPDHAHGAGGNANPLPLPQPATTCQTWQAPQEASMANFDPAFWQALIDKIVT</sequence>
<organism evidence="1 2">
    <name type="scientific">Violaceomyces palustris</name>
    <dbReference type="NCBI Taxonomy" id="1673888"/>
    <lineage>
        <taxon>Eukaryota</taxon>
        <taxon>Fungi</taxon>
        <taxon>Dikarya</taxon>
        <taxon>Basidiomycota</taxon>
        <taxon>Ustilaginomycotina</taxon>
        <taxon>Ustilaginomycetes</taxon>
        <taxon>Violaceomycetales</taxon>
        <taxon>Violaceomycetaceae</taxon>
        <taxon>Violaceomyces</taxon>
    </lineage>
</organism>
<evidence type="ECO:0000313" key="2">
    <source>
        <dbReference type="Proteomes" id="UP000245626"/>
    </source>
</evidence>
<dbReference type="EMBL" id="KZ820510">
    <property type="protein sequence ID" value="PWN47188.1"/>
    <property type="molecule type" value="Genomic_DNA"/>
</dbReference>
<evidence type="ECO:0000313" key="1">
    <source>
        <dbReference type="EMBL" id="PWN47188.1"/>
    </source>
</evidence>
<dbReference type="Proteomes" id="UP000245626">
    <property type="component" value="Unassembled WGS sequence"/>
</dbReference>
<gene>
    <name evidence="1" type="ORF">IE53DRAFT_321660</name>
</gene>
<protein>
    <submittedName>
        <fullName evidence="1">Uncharacterized protein</fullName>
    </submittedName>
</protein>
<reference evidence="1 2" key="1">
    <citation type="journal article" date="2018" name="Mol. Biol. Evol.">
        <title>Broad Genomic Sampling Reveals a Smut Pathogenic Ancestry of the Fungal Clade Ustilaginomycotina.</title>
        <authorList>
            <person name="Kijpornyongpan T."/>
            <person name="Mondo S.J."/>
            <person name="Barry K."/>
            <person name="Sandor L."/>
            <person name="Lee J."/>
            <person name="Lipzen A."/>
            <person name="Pangilinan J."/>
            <person name="LaButti K."/>
            <person name="Hainaut M."/>
            <person name="Henrissat B."/>
            <person name="Grigoriev I.V."/>
            <person name="Spatafora J.W."/>
            <person name="Aime M.C."/>
        </authorList>
    </citation>
    <scope>NUCLEOTIDE SEQUENCE [LARGE SCALE GENOMIC DNA]</scope>
    <source>
        <strain evidence="1 2">SA 807</strain>
    </source>
</reference>